<feature type="compositionally biased region" description="Acidic residues" evidence="1">
    <location>
        <begin position="1099"/>
        <end position="1108"/>
    </location>
</feature>
<feature type="compositionally biased region" description="Low complexity" evidence="1">
    <location>
        <begin position="19"/>
        <end position="41"/>
    </location>
</feature>
<feature type="compositionally biased region" description="Pro residues" evidence="1">
    <location>
        <begin position="100"/>
        <end position="119"/>
    </location>
</feature>
<feature type="compositionally biased region" description="Polar residues" evidence="1">
    <location>
        <begin position="137"/>
        <end position="156"/>
    </location>
</feature>
<feature type="compositionally biased region" description="Polar residues" evidence="1">
    <location>
        <begin position="1"/>
        <end position="18"/>
    </location>
</feature>
<feature type="compositionally biased region" description="Low complexity" evidence="1">
    <location>
        <begin position="618"/>
        <end position="634"/>
    </location>
</feature>
<feature type="region of interest" description="Disordered" evidence="1">
    <location>
        <begin position="1"/>
        <end position="255"/>
    </location>
</feature>
<feature type="compositionally biased region" description="Low complexity" evidence="1">
    <location>
        <begin position="1005"/>
        <end position="1015"/>
    </location>
</feature>
<feature type="compositionally biased region" description="Low complexity" evidence="1">
    <location>
        <begin position="72"/>
        <end position="82"/>
    </location>
</feature>
<name>A0AB74C6G4_ASPFL</name>
<dbReference type="InterPro" id="IPR019607">
    <property type="entry name" value="Putative_zinc-finger_domain"/>
</dbReference>
<feature type="compositionally biased region" description="Polar residues" evidence="1">
    <location>
        <begin position="954"/>
        <end position="980"/>
    </location>
</feature>
<feature type="compositionally biased region" description="Acidic residues" evidence="1">
    <location>
        <begin position="635"/>
        <end position="655"/>
    </location>
</feature>
<feature type="compositionally biased region" description="Basic and acidic residues" evidence="1">
    <location>
        <begin position="157"/>
        <end position="181"/>
    </location>
</feature>
<evidence type="ECO:0000259" key="2">
    <source>
        <dbReference type="Pfam" id="PF10650"/>
    </source>
</evidence>
<sequence length="1338" mass="144538">MSYQTPTSSLGRPSNYTQPWPSNPSASNSHPPSLPHNFPFNQNQMSAYQQSQDSARYPLDYNDANFTANSHLPGLGAPGPAGSLPPPPFPFMGNFAHSQFPPPPFPPMQMPPLRYPPMPVSTAPINTPPSRPLTGDIQPNSGSVTNNHPQFMTSSASKEDLEREEGELTDREEEVSQHKIEPSPPSGRRGLQQKTNLQMVNGKGGRANKKHCNGHVPKDSRCVSSEVEEGEASSTSSRSFSRDSGSPYNPPMSVNVEPVVPAGRIANEATVKPIGQDLSARSVFPPPTADPQLIINGGKSPAQLRVQAQGALLSLAPHNIRYSELVGEGINPVILKQLYEEVGIKVPTPQPDAVSTQASSLVSTPRGHSFTDHTASVETAGPGEKPPAEPVRADNVTQSTGLAENASTSTPSSQPCAAKPMERKEVIARMLAAKAAKSTGVPTSPPRDLTKEAPTSGSSTTDIEKTSDTGVAAEAPAQEKEVRVREKNKAQTELARQRIEQLKKQGLMRLQQKSTSSDASPSNDLPNSKTTNDITPTLNSSSIQHPLPERPPDPETGAFARIPGLFMTEVAQASHDDPSPTPTQGLVVDSTPQPRFNQRKRPRASDFDEPVPLPRKTSNNGVNNSVSGDRLIIDISDDDLYGDDEDDAMDIETSQENDVPSVPEGPAGTYLSVESLPPRPATSSSQGFSSSATPQLPRNNDPEDLRRKHLEIQAMHKRIAELEKRKQAKLAASRTQSPRAADSEISPPGAFPPTDTEACETPIQDASASAGHNSSQVNVMDALQETISSAPSHHPTSNGLSCRLGSMDAEQLKDMKSKVLRKREIESGVPALDAEIKRSETRLAELNFEQEKLLLDITRGKEGRQQLLEELSNLNTELDGVSLEEVESALDNLRTTQESTNEGMSVYAHCSFFPASLYLALFVLAYTSSNAFRIVQELQPITPDDKDIEMPSGSEVSTQLQQQKGSAQEPSINTPTDTSNPPRPSDITAGQHDVSEVSRELTPTSSSDSTGSSMDESSDSDSDDSDDDSDDSASVEQEEPNARPPVPDVPMSVVSDGVKEINQVAPSPLSEDHHDPLPNQPQATNVTDQSDMSSSSSDQDIEMTEDQASDNSTVSEAYEPPEPEGNASPANSVYSPPFSPASPGPVEPTVASSPVEKPQNTGEPSFGTVQELGVSQLGNNQVGLLDNARQPGDSNHKYSPYVSPLKSFKAFRYHPRYTDEVTGGYRSLTYSHDIDPMVYLCPFEAAGGVCNDRSCEFQHFRDMTLSGLLTSTDDKILVQMGSLREGKTPEEKDNYITGLKNIINDMRRDKVKDFNTVATEIAAYRRRFLQDPSRVLPL</sequence>
<reference evidence="3 4" key="1">
    <citation type="submission" date="2018-07" db="EMBL/GenBank/DDBJ databases">
        <title>Identification of spontaneous genetic mutation associated with occurrence of a yellow conidial color mutant of Aspergillus flavus.</title>
        <authorList>
            <person name="Chang P.-K."/>
            <person name="Mack B.M."/>
            <person name="Scharfenstein L."/>
            <person name="Gilbert M.K."/>
        </authorList>
    </citation>
    <scope>NUCLEOTIDE SEQUENCE [LARGE SCALE GENOMIC DNA]</scope>
    <source>
        <strain evidence="3 4">CA14</strain>
    </source>
</reference>
<dbReference type="EMBL" id="QQZZ01000104">
    <property type="protein sequence ID" value="RMZ42219.1"/>
    <property type="molecule type" value="Genomic_DNA"/>
</dbReference>
<feature type="region of interest" description="Disordered" evidence="1">
    <location>
        <begin position="943"/>
        <end position="1167"/>
    </location>
</feature>
<feature type="compositionally biased region" description="Polar residues" evidence="1">
    <location>
        <begin position="395"/>
        <end position="415"/>
    </location>
</feature>
<evidence type="ECO:0000313" key="3">
    <source>
        <dbReference type="EMBL" id="RMZ42219.1"/>
    </source>
</evidence>
<feature type="compositionally biased region" description="Low complexity" evidence="1">
    <location>
        <begin position="232"/>
        <end position="246"/>
    </location>
</feature>
<dbReference type="Proteomes" id="UP000275480">
    <property type="component" value="Unassembled WGS sequence"/>
</dbReference>
<feature type="region of interest" description="Disordered" evidence="1">
    <location>
        <begin position="724"/>
        <end position="758"/>
    </location>
</feature>
<feature type="domain" description="Putative zinc-finger" evidence="2">
    <location>
        <begin position="1240"/>
        <end position="1261"/>
    </location>
</feature>
<gene>
    <name evidence="3" type="ORF">CA14_002843</name>
</gene>
<feature type="compositionally biased region" description="Polar residues" evidence="1">
    <location>
        <begin position="353"/>
        <end position="363"/>
    </location>
</feature>
<evidence type="ECO:0000256" key="1">
    <source>
        <dbReference type="SAM" id="MobiDB-lite"/>
    </source>
</evidence>
<organism evidence="3 4">
    <name type="scientific">Aspergillus flavus</name>
    <dbReference type="NCBI Taxonomy" id="5059"/>
    <lineage>
        <taxon>Eukaryota</taxon>
        <taxon>Fungi</taxon>
        <taxon>Dikarya</taxon>
        <taxon>Ascomycota</taxon>
        <taxon>Pezizomycotina</taxon>
        <taxon>Eurotiomycetes</taxon>
        <taxon>Eurotiomycetidae</taxon>
        <taxon>Eurotiales</taxon>
        <taxon>Aspergillaceae</taxon>
        <taxon>Aspergillus</taxon>
        <taxon>Aspergillus subgen. Circumdati</taxon>
    </lineage>
</organism>
<feature type="region of interest" description="Disordered" evidence="1">
    <location>
        <begin position="350"/>
        <end position="420"/>
    </location>
</feature>
<feature type="region of interest" description="Disordered" evidence="1">
    <location>
        <begin position="432"/>
        <end position="704"/>
    </location>
</feature>
<feature type="compositionally biased region" description="Low complexity" evidence="1">
    <location>
        <begin position="1088"/>
        <end position="1098"/>
    </location>
</feature>
<feature type="compositionally biased region" description="Polar residues" evidence="1">
    <location>
        <begin position="511"/>
        <end position="544"/>
    </location>
</feature>
<dbReference type="Pfam" id="PF10650">
    <property type="entry name" value="zf-C3H1"/>
    <property type="match status" value="1"/>
</dbReference>
<feature type="compositionally biased region" description="Basic and acidic residues" evidence="1">
    <location>
        <begin position="477"/>
        <end position="503"/>
    </location>
</feature>
<protein>
    <recommendedName>
        <fullName evidence="2">Putative zinc-finger domain-containing protein</fullName>
    </recommendedName>
</protein>
<feature type="compositionally biased region" description="Pro residues" evidence="1">
    <location>
        <begin position="1137"/>
        <end position="1146"/>
    </location>
</feature>
<feature type="compositionally biased region" description="Polar residues" evidence="1">
    <location>
        <begin position="42"/>
        <end position="54"/>
    </location>
</feature>
<proteinExistence type="predicted"/>
<feature type="compositionally biased region" description="Acidic residues" evidence="1">
    <location>
        <begin position="1016"/>
        <end position="1039"/>
    </location>
</feature>
<evidence type="ECO:0000313" key="4">
    <source>
        <dbReference type="Proteomes" id="UP000275480"/>
    </source>
</evidence>
<comment type="caution">
    <text evidence="3">The sequence shown here is derived from an EMBL/GenBank/DDBJ whole genome shotgun (WGS) entry which is preliminary data.</text>
</comment>
<accession>A0AB74C6G4</accession>